<dbReference type="Gene3D" id="3.80.10.10">
    <property type="entry name" value="Ribonuclease Inhibitor"/>
    <property type="match status" value="1"/>
</dbReference>
<dbReference type="Proteomes" id="UP000271098">
    <property type="component" value="Unassembled WGS sequence"/>
</dbReference>
<dbReference type="WBParaSite" id="GPUH_0001404101-mRNA-1">
    <property type="protein sequence ID" value="GPUH_0001404101-mRNA-1"/>
    <property type="gene ID" value="GPUH_0001404101"/>
</dbReference>
<sequence length="213" mass="24127">MKALPEQLKSVCEILRNLDVSFNKIRSLPTSIGLFTCLRQLHLPSNQVGGLPDEIGLLKQLEILDISNNNLSSVPESFAGLCSLKKLNLSKNRFSQLPIYVCHLAVLDILDMSSNIIESLPDEVRFLKTSELNLNQNRLNSLNMANLIQCENLKILRVEENCLNKNSFSSDFLKNSNVSLIAYAGNLFQEKDFQNLPGYEEYQARYTATKRKM</sequence>
<dbReference type="PANTHER" id="PTHR48051">
    <property type="match status" value="1"/>
</dbReference>
<evidence type="ECO:0000256" key="2">
    <source>
        <dbReference type="ARBA" id="ARBA00022737"/>
    </source>
</evidence>
<keyword evidence="4" id="KW-1185">Reference proteome</keyword>
<dbReference type="PROSITE" id="PS51450">
    <property type="entry name" value="LRR"/>
    <property type="match status" value="3"/>
</dbReference>
<dbReference type="SUPFAM" id="SSF52058">
    <property type="entry name" value="L domain-like"/>
    <property type="match status" value="1"/>
</dbReference>
<reference evidence="3 4" key="2">
    <citation type="submission" date="2018-11" db="EMBL/GenBank/DDBJ databases">
        <authorList>
            <consortium name="Pathogen Informatics"/>
        </authorList>
    </citation>
    <scope>NUCLEOTIDE SEQUENCE [LARGE SCALE GENOMIC DNA]</scope>
</reference>
<dbReference type="EMBL" id="UYRT01080813">
    <property type="protein sequence ID" value="VDN23429.1"/>
    <property type="molecule type" value="Genomic_DNA"/>
</dbReference>
<dbReference type="SMART" id="SM00364">
    <property type="entry name" value="LRR_BAC"/>
    <property type="match status" value="4"/>
</dbReference>
<gene>
    <name evidence="3" type="ORF">GPUH_LOCUS14026</name>
</gene>
<evidence type="ECO:0000256" key="1">
    <source>
        <dbReference type="ARBA" id="ARBA00022614"/>
    </source>
</evidence>
<evidence type="ECO:0000313" key="5">
    <source>
        <dbReference type="WBParaSite" id="GPUH_0001404101-mRNA-1"/>
    </source>
</evidence>
<organism evidence="5">
    <name type="scientific">Gongylonema pulchrum</name>
    <dbReference type="NCBI Taxonomy" id="637853"/>
    <lineage>
        <taxon>Eukaryota</taxon>
        <taxon>Metazoa</taxon>
        <taxon>Ecdysozoa</taxon>
        <taxon>Nematoda</taxon>
        <taxon>Chromadorea</taxon>
        <taxon>Rhabditida</taxon>
        <taxon>Spirurina</taxon>
        <taxon>Spiruromorpha</taxon>
        <taxon>Spiruroidea</taxon>
        <taxon>Gongylonematidae</taxon>
        <taxon>Gongylonema</taxon>
    </lineage>
</organism>
<keyword evidence="1" id="KW-0433">Leucine-rich repeat</keyword>
<dbReference type="InterPro" id="IPR050216">
    <property type="entry name" value="LRR_domain-containing"/>
</dbReference>
<dbReference type="PANTHER" id="PTHR48051:SF1">
    <property type="entry name" value="RAS SUPPRESSOR PROTEIN 1"/>
    <property type="match status" value="1"/>
</dbReference>
<dbReference type="GO" id="GO:0005737">
    <property type="term" value="C:cytoplasm"/>
    <property type="evidence" value="ECO:0007669"/>
    <property type="project" value="TreeGrafter"/>
</dbReference>
<accession>A0A183DZ85</accession>
<evidence type="ECO:0000313" key="4">
    <source>
        <dbReference type="Proteomes" id="UP000271098"/>
    </source>
</evidence>
<dbReference type="Pfam" id="PF13855">
    <property type="entry name" value="LRR_8"/>
    <property type="match status" value="1"/>
</dbReference>
<dbReference type="AlphaFoldDB" id="A0A183DZ85"/>
<keyword evidence="2" id="KW-0677">Repeat</keyword>
<dbReference type="OrthoDB" id="1728874at2759"/>
<dbReference type="InterPro" id="IPR001611">
    <property type="entry name" value="Leu-rich_rpt"/>
</dbReference>
<dbReference type="InterPro" id="IPR003591">
    <property type="entry name" value="Leu-rich_rpt_typical-subtyp"/>
</dbReference>
<name>A0A183DZ85_9BILA</name>
<reference evidence="5" key="1">
    <citation type="submission" date="2016-06" db="UniProtKB">
        <authorList>
            <consortium name="WormBaseParasite"/>
        </authorList>
    </citation>
    <scope>IDENTIFICATION</scope>
</reference>
<evidence type="ECO:0000313" key="3">
    <source>
        <dbReference type="EMBL" id="VDN23429.1"/>
    </source>
</evidence>
<dbReference type="PRINTS" id="PR00019">
    <property type="entry name" value="LEURICHRPT"/>
</dbReference>
<dbReference type="SMART" id="SM00369">
    <property type="entry name" value="LRR_TYP"/>
    <property type="match status" value="3"/>
</dbReference>
<dbReference type="InterPro" id="IPR032675">
    <property type="entry name" value="LRR_dom_sf"/>
</dbReference>
<protein>
    <submittedName>
        <fullName evidence="5">Leucine-rich repeat domain-containing protein</fullName>
    </submittedName>
</protein>
<proteinExistence type="predicted"/>